<name>A0A3L7ANT2_9MICO</name>
<protein>
    <recommendedName>
        <fullName evidence="5">Signal peptidase I</fullName>
        <ecNumber evidence="5">3.4.21.89</ecNumber>
    </recommendedName>
</protein>
<evidence type="ECO:0000256" key="1">
    <source>
        <dbReference type="ARBA" id="ARBA00004370"/>
    </source>
</evidence>
<accession>A0A3L7ANT2</accession>
<keyword evidence="3 6" id="KW-1133">Transmembrane helix</keyword>
<evidence type="ECO:0000256" key="5">
    <source>
        <dbReference type="NCBIfam" id="TIGR02228"/>
    </source>
</evidence>
<keyword evidence="8" id="KW-0378">Hydrolase</keyword>
<gene>
    <name evidence="8" type="ORF">D9V34_09655</name>
</gene>
<dbReference type="EMBL" id="RCUY01000009">
    <property type="protein sequence ID" value="RLP82076.1"/>
    <property type="molecule type" value="Genomic_DNA"/>
</dbReference>
<comment type="caution">
    <text evidence="8">The sequence shown here is derived from an EMBL/GenBank/DDBJ whole genome shotgun (WGS) entry which is preliminary data.</text>
</comment>
<comment type="subcellular location">
    <subcellularLocation>
        <location evidence="1">Membrane</location>
    </subcellularLocation>
</comment>
<dbReference type="RefSeq" id="WP_121688629.1">
    <property type="nucleotide sequence ID" value="NZ_RCUY01000009.1"/>
</dbReference>
<dbReference type="NCBIfam" id="TIGR02228">
    <property type="entry name" value="sigpep_I_arch"/>
    <property type="match status" value="1"/>
</dbReference>
<dbReference type="Pfam" id="PF10502">
    <property type="entry name" value="Peptidase_S26"/>
    <property type="match status" value="1"/>
</dbReference>
<dbReference type="CDD" id="cd06530">
    <property type="entry name" value="S26_SPase_I"/>
    <property type="match status" value="1"/>
</dbReference>
<organism evidence="8 9">
    <name type="scientific">Mycetocola lacteus</name>
    <dbReference type="NCBI Taxonomy" id="76637"/>
    <lineage>
        <taxon>Bacteria</taxon>
        <taxon>Bacillati</taxon>
        <taxon>Actinomycetota</taxon>
        <taxon>Actinomycetes</taxon>
        <taxon>Micrococcales</taxon>
        <taxon>Microbacteriaceae</taxon>
        <taxon>Mycetocola</taxon>
    </lineage>
</organism>
<keyword evidence="2 6" id="KW-0812">Transmembrane</keyword>
<feature type="transmembrane region" description="Helical" evidence="6">
    <location>
        <begin position="167"/>
        <end position="184"/>
    </location>
</feature>
<dbReference type="PRINTS" id="PR00728">
    <property type="entry name" value="SIGNALPTASE"/>
</dbReference>
<dbReference type="GO" id="GO:0006465">
    <property type="term" value="P:signal peptide processing"/>
    <property type="evidence" value="ECO:0007669"/>
    <property type="project" value="UniProtKB-UniRule"/>
</dbReference>
<dbReference type="InterPro" id="IPR019533">
    <property type="entry name" value="Peptidase_S26"/>
</dbReference>
<dbReference type="OrthoDB" id="3178064at2"/>
<evidence type="ECO:0000256" key="4">
    <source>
        <dbReference type="ARBA" id="ARBA00023136"/>
    </source>
</evidence>
<evidence type="ECO:0000256" key="6">
    <source>
        <dbReference type="SAM" id="Phobius"/>
    </source>
</evidence>
<sequence length="196" mass="20639">MSILITPTEPETDHVDANRNHASRGFWFGVWRGAGAVLLAVLILISAAVTVVPLIIGAVPLTVLTGSMQPTIRPGDVVVSTPVQAAQLSVGDVVTFQPISDDPTLITHRIRSMSAGDSGVRLITRGDANGADDPEISADQVRGRVLYTVPYVGWVTNLVGGNVRGPLITLAGLGLVGYAVFTLVRRPRGATERNTP</sequence>
<evidence type="ECO:0000256" key="3">
    <source>
        <dbReference type="ARBA" id="ARBA00022989"/>
    </source>
</evidence>
<feature type="domain" description="Peptidase S26" evidence="7">
    <location>
        <begin position="40"/>
        <end position="100"/>
    </location>
</feature>
<reference evidence="8 9" key="1">
    <citation type="submission" date="2018-10" db="EMBL/GenBank/DDBJ databases">
        <authorList>
            <person name="Li J."/>
        </authorList>
    </citation>
    <scope>NUCLEOTIDE SEQUENCE [LARGE SCALE GENOMIC DNA]</scope>
    <source>
        <strain evidence="8 9">JCM 11654</strain>
    </source>
</reference>
<dbReference type="InterPro" id="IPR036286">
    <property type="entry name" value="LexA/Signal_pep-like_sf"/>
</dbReference>
<dbReference type="PANTHER" id="PTHR10806">
    <property type="entry name" value="SIGNAL PEPTIDASE COMPLEX CATALYTIC SUBUNIT SEC11"/>
    <property type="match status" value="1"/>
</dbReference>
<feature type="transmembrane region" description="Helical" evidence="6">
    <location>
        <begin position="34"/>
        <end position="59"/>
    </location>
</feature>
<dbReference type="Proteomes" id="UP000269438">
    <property type="component" value="Unassembled WGS sequence"/>
</dbReference>
<dbReference type="GO" id="GO:0016020">
    <property type="term" value="C:membrane"/>
    <property type="evidence" value="ECO:0007669"/>
    <property type="project" value="UniProtKB-SubCell"/>
</dbReference>
<keyword evidence="9" id="KW-1185">Reference proteome</keyword>
<evidence type="ECO:0000313" key="8">
    <source>
        <dbReference type="EMBL" id="RLP82076.1"/>
    </source>
</evidence>
<dbReference type="PANTHER" id="PTHR10806:SF6">
    <property type="entry name" value="SIGNAL PEPTIDASE COMPLEX CATALYTIC SUBUNIT SEC11"/>
    <property type="match status" value="1"/>
</dbReference>
<keyword evidence="4 6" id="KW-0472">Membrane</keyword>
<dbReference type="GO" id="GO:0004252">
    <property type="term" value="F:serine-type endopeptidase activity"/>
    <property type="evidence" value="ECO:0007669"/>
    <property type="project" value="UniProtKB-UniRule"/>
</dbReference>
<dbReference type="AlphaFoldDB" id="A0A3L7ANT2"/>
<evidence type="ECO:0000256" key="2">
    <source>
        <dbReference type="ARBA" id="ARBA00022692"/>
    </source>
</evidence>
<dbReference type="GO" id="GO:0009003">
    <property type="term" value="F:signal peptidase activity"/>
    <property type="evidence" value="ECO:0007669"/>
    <property type="project" value="UniProtKB-EC"/>
</dbReference>
<evidence type="ECO:0000259" key="7">
    <source>
        <dbReference type="Pfam" id="PF10502"/>
    </source>
</evidence>
<dbReference type="InterPro" id="IPR001733">
    <property type="entry name" value="Peptidase_S26B"/>
</dbReference>
<dbReference type="SUPFAM" id="SSF51306">
    <property type="entry name" value="LexA/Signal peptidase"/>
    <property type="match status" value="1"/>
</dbReference>
<proteinExistence type="predicted"/>
<dbReference type="EC" id="3.4.21.89" evidence="5"/>
<evidence type="ECO:0000313" key="9">
    <source>
        <dbReference type="Proteomes" id="UP000269438"/>
    </source>
</evidence>